<sequence length="207" mass="23910">MSGEQCDSFRHLSASLEYQVLIATKCVACIFGAIAIAYQWIKLGVRFLVHDNTKIIFTIFYALHLYITVNWSILYFLEITRLRFDCFIINFRTVLLTKGMGISAVSAAHNVILIVSFERFYAIFFPSHFEKHSNKRLTLCISISVVLFFNENAASLFMSSIDFYVNYIRKPSTIDPSLSVSYQRNENRRVILIILPIEITQSLLSFF</sequence>
<feature type="transmembrane region" description="Helical" evidence="1">
    <location>
        <begin position="20"/>
        <end position="41"/>
    </location>
</feature>
<feature type="transmembrane region" description="Helical" evidence="1">
    <location>
        <begin position="97"/>
        <end position="117"/>
    </location>
</feature>
<dbReference type="PANTHER" id="PTHR46561:SF11">
    <property type="entry name" value="SERPENTINE RECEPTOR CLASS ALPHA_BETA-14"/>
    <property type="match status" value="1"/>
</dbReference>
<proteinExistence type="predicted"/>
<dbReference type="EMBL" id="BTRK01000004">
    <property type="protein sequence ID" value="GMR44967.1"/>
    <property type="molecule type" value="Genomic_DNA"/>
</dbReference>
<comment type="caution">
    <text evidence="2">The sequence shown here is derived from an EMBL/GenBank/DDBJ whole genome shotgun (WGS) entry which is preliminary data.</text>
</comment>
<accession>A0AAN5HXM9</accession>
<dbReference type="PANTHER" id="PTHR46561">
    <property type="entry name" value="SERPENTINE RECEPTOR, CLASS AB (CLASS A-LIKE)-RELATED"/>
    <property type="match status" value="1"/>
</dbReference>
<name>A0AAN5HXM9_9BILA</name>
<evidence type="ECO:0008006" key="4">
    <source>
        <dbReference type="Google" id="ProtNLM"/>
    </source>
</evidence>
<keyword evidence="3" id="KW-1185">Reference proteome</keyword>
<keyword evidence="1" id="KW-0472">Membrane</keyword>
<dbReference type="AlphaFoldDB" id="A0AAN5HXM9"/>
<protein>
    <recommendedName>
        <fullName evidence="4">G protein-coupled receptor</fullName>
    </recommendedName>
</protein>
<keyword evidence="1" id="KW-0812">Transmembrane</keyword>
<evidence type="ECO:0000313" key="2">
    <source>
        <dbReference type="EMBL" id="GMR44967.1"/>
    </source>
</evidence>
<dbReference type="Proteomes" id="UP001328107">
    <property type="component" value="Unassembled WGS sequence"/>
</dbReference>
<keyword evidence="1" id="KW-1133">Transmembrane helix</keyword>
<feature type="non-terminal residue" evidence="2">
    <location>
        <position position="207"/>
    </location>
</feature>
<reference evidence="3" key="1">
    <citation type="submission" date="2022-10" db="EMBL/GenBank/DDBJ databases">
        <title>Genome assembly of Pristionchus species.</title>
        <authorList>
            <person name="Yoshida K."/>
            <person name="Sommer R.J."/>
        </authorList>
    </citation>
    <scope>NUCLEOTIDE SEQUENCE [LARGE SCALE GENOMIC DNA]</scope>
    <source>
        <strain evidence="3">RS5460</strain>
    </source>
</reference>
<feature type="transmembrane region" description="Helical" evidence="1">
    <location>
        <begin position="53"/>
        <end position="77"/>
    </location>
</feature>
<gene>
    <name evidence="2" type="ORF">PMAYCL1PPCAC_15162</name>
</gene>
<dbReference type="InterPro" id="IPR053286">
    <property type="entry name" value="Nematode_rcpt-like_srab"/>
</dbReference>
<evidence type="ECO:0000313" key="3">
    <source>
        <dbReference type="Proteomes" id="UP001328107"/>
    </source>
</evidence>
<evidence type="ECO:0000256" key="1">
    <source>
        <dbReference type="SAM" id="Phobius"/>
    </source>
</evidence>
<organism evidence="2 3">
    <name type="scientific">Pristionchus mayeri</name>
    <dbReference type="NCBI Taxonomy" id="1317129"/>
    <lineage>
        <taxon>Eukaryota</taxon>
        <taxon>Metazoa</taxon>
        <taxon>Ecdysozoa</taxon>
        <taxon>Nematoda</taxon>
        <taxon>Chromadorea</taxon>
        <taxon>Rhabditida</taxon>
        <taxon>Rhabditina</taxon>
        <taxon>Diplogasteromorpha</taxon>
        <taxon>Diplogasteroidea</taxon>
        <taxon>Neodiplogasteridae</taxon>
        <taxon>Pristionchus</taxon>
    </lineage>
</organism>